<evidence type="ECO:0000313" key="3">
    <source>
        <dbReference type="EMBL" id="KFI55218.1"/>
    </source>
</evidence>
<evidence type="ECO:0000259" key="2">
    <source>
        <dbReference type="PROSITE" id="PS51071"/>
    </source>
</evidence>
<evidence type="ECO:0000256" key="1">
    <source>
        <dbReference type="SAM" id="MobiDB-lite"/>
    </source>
</evidence>
<feature type="compositionally biased region" description="Polar residues" evidence="1">
    <location>
        <begin position="14"/>
        <end position="28"/>
    </location>
</feature>
<feature type="domain" description="HTH rpiR-type" evidence="2">
    <location>
        <begin position="28"/>
        <end position="104"/>
    </location>
</feature>
<dbReference type="eggNOG" id="COG1737">
    <property type="taxonomic scope" value="Bacteria"/>
</dbReference>
<dbReference type="PROSITE" id="PS51071">
    <property type="entry name" value="HTH_RPIR"/>
    <property type="match status" value="1"/>
</dbReference>
<protein>
    <submittedName>
        <fullName evidence="3">RpiR family transcriptional regulator</fullName>
    </submittedName>
</protein>
<feature type="region of interest" description="Disordered" evidence="1">
    <location>
        <begin position="1"/>
        <end position="28"/>
    </location>
</feature>
<dbReference type="PANTHER" id="PTHR30514">
    <property type="entry name" value="GLUCOKINASE"/>
    <property type="match status" value="1"/>
</dbReference>
<dbReference type="EMBL" id="JGYS01000006">
    <property type="protein sequence ID" value="KFI55218.1"/>
    <property type="molecule type" value="Genomic_DNA"/>
</dbReference>
<dbReference type="InterPro" id="IPR036388">
    <property type="entry name" value="WH-like_DNA-bd_sf"/>
</dbReference>
<dbReference type="RefSeq" id="WP_081887248.1">
    <property type="nucleotide sequence ID" value="NZ_JDUV01000003.1"/>
</dbReference>
<proteinExistence type="predicted"/>
<gene>
    <name evidence="3" type="ORF">BCAL_1234</name>
</gene>
<dbReference type="InterPro" id="IPR046348">
    <property type="entry name" value="SIS_dom_sf"/>
</dbReference>
<dbReference type="OrthoDB" id="3237351at2"/>
<dbReference type="SUPFAM" id="SSF46689">
    <property type="entry name" value="Homeodomain-like"/>
    <property type="match status" value="1"/>
</dbReference>
<dbReference type="GO" id="GO:0097367">
    <property type="term" value="F:carbohydrate derivative binding"/>
    <property type="evidence" value="ECO:0007669"/>
    <property type="project" value="InterPro"/>
</dbReference>
<evidence type="ECO:0000313" key="4">
    <source>
        <dbReference type="Proteomes" id="UP000029072"/>
    </source>
</evidence>
<dbReference type="Gene3D" id="3.40.50.10490">
    <property type="entry name" value="Glucose-6-phosphate isomerase like protein, domain 1"/>
    <property type="match status" value="1"/>
</dbReference>
<reference evidence="3 4" key="1">
    <citation type="submission" date="2014-03" db="EMBL/GenBank/DDBJ databases">
        <title>Genomics of Bifidobacteria.</title>
        <authorList>
            <person name="Ventura M."/>
            <person name="Milani C."/>
            <person name="Lugli G.A."/>
        </authorList>
    </citation>
    <scope>NUCLEOTIDE SEQUENCE [LARGE SCALE GENOMIC DNA]</scope>
    <source>
        <strain evidence="3 4">DSM 23973</strain>
    </source>
</reference>
<dbReference type="PANTHER" id="PTHR30514:SF18">
    <property type="entry name" value="RPIR-FAMILY TRANSCRIPTIONAL REGULATOR"/>
    <property type="match status" value="1"/>
</dbReference>
<dbReference type="SUPFAM" id="SSF53697">
    <property type="entry name" value="SIS domain"/>
    <property type="match status" value="1"/>
</dbReference>
<sequence length="314" mass="33747">MTAEIHLSDPDATSGVTSDATPGASNDVSAVDRIRRTFDELTATEQEAARFILGHLTDVLVCNSAELAELSGVSQPTMSRLYRKLGYANAGEFRRDVRRFHQPGSPELASVGEDDEAGGLVASHMDRELTAVRRTFSRLDETSIRQAAKAIVDARRVCVIGLRNGYPIALHLREQLIQLRADVRVLPQPGQSIAEEIVDYGPADVAIVIGVRRRPATFPALVAALADARVPMIVIGDATVRSSLPASAPPITVLEADLSSHVLSSYTAAFALAALLVDAVSDCLPAEESAARISAINRLFDDMGELESSPRRRQ</sequence>
<dbReference type="Proteomes" id="UP000029072">
    <property type="component" value="Unassembled WGS sequence"/>
</dbReference>
<dbReference type="Pfam" id="PF01418">
    <property type="entry name" value="HTH_6"/>
    <property type="match status" value="1"/>
</dbReference>
<accession>A0A087A8W8</accession>
<name>A0A087A8W8_9BIFI</name>
<dbReference type="STRING" id="1437609.BCAL_1234"/>
<dbReference type="GO" id="GO:1901135">
    <property type="term" value="P:carbohydrate derivative metabolic process"/>
    <property type="evidence" value="ECO:0007669"/>
    <property type="project" value="InterPro"/>
</dbReference>
<dbReference type="InterPro" id="IPR047640">
    <property type="entry name" value="RpiR-like"/>
</dbReference>
<dbReference type="GO" id="GO:0003700">
    <property type="term" value="F:DNA-binding transcription factor activity"/>
    <property type="evidence" value="ECO:0007669"/>
    <property type="project" value="InterPro"/>
</dbReference>
<dbReference type="Gene3D" id="1.10.10.10">
    <property type="entry name" value="Winged helix-like DNA-binding domain superfamily/Winged helix DNA-binding domain"/>
    <property type="match status" value="1"/>
</dbReference>
<organism evidence="3 4">
    <name type="scientific">Bifidobacterium callitrichos DSM 23973</name>
    <dbReference type="NCBI Taxonomy" id="1437609"/>
    <lineage>
        <taxon>Bacteria</taxon>
        <taxon>Bacillati</taxon>
        <taxon>Actinomycetota</taxon>
        <taxon>Actinomycetes</taxon>
        <taxon>Bifidobacteriales</taxon>
        <taxon>Bifidobacteriaceae</taxon>
        <taxon>Bifidobacterium</taxon>
    </lineage>
</organism>
<dbReference type="InterPro" id="IPR000281">
    <property type="entry name" value="HTH_RpiR"/>
</dbReference>
<comment type="caution">
    <text evidence="3">The sequence shown here is derived from an EMBL/GenBank/DDBJ whole genome shotgun (WGS) entry which is preliminary data.</text>
</comment>
<dbReference type="AlphaFoldDB" id="A0A087A8W8"/>
<dbReference type="GO" id="GO:0003677">
    <property type="term" value="F:DNA binding"/>
    <property type="evidence" value="ECO:0007669"/>
    <property type="project" value="InterPro"/>
</dbReference>
<dbReference type="InterPro" id="IPR009057">
    <property type="entry name" value="Homeodomain-like_sf"/>
</dbReference>